<keyword evidence="2" id="KW-0732">Signal</keyword>
<evidence type="ECO:0000313" key="4">
    <source>
        <dbReference type="Proteomes" id="UP001549320"/>
    </source>
</evidence>
<dbReference type="Gene3D" id="3.10.450.160">
    <property type="entry name" value="inner membrane protein cigr"/>
    <property type="match status" value="1"/>
</dbReference>
<reference evidence="3 4" key="1">
    <citation type="submission" date="2024-06" db="EMBL/GenBank/DDBJ databases">
        <title>Sorghum-associated microbial communities from plants grown in Nebraska, USA.</title>
        <authorList>
            <person name="Schachtman D."/>
        </authorList>
    </citation>
    <scope>NUCLEOTIDE SEQUENCE [LARGE SCALE GENOMIC DNA]</scope>
    <source>
        <strain evidence="3 4">2709</strain>
    </source>
</reference>
<dbReference type="InterPro" id="IPR024572">
    <property type="entry name" value="RcnB"/>
</dbReference>
<keyword evidence="4" id="KW-1185">Reference proteome</keyword>
<dbReference type="EMBL" id="JBEPSH010000001">
    <property type="protein sequence ID" value="MET4575076.1"/>
    <property type="molecule type" value="Genomic_DNA"/>
</dbReference>
<name>A0ABV2Q226_9BURK</name>
<evidence type="ECO:0000313" key="3">
    <source>
        <dbReference type="EMBL" id="MET4575076.1"/>
    </source>
</evidence>
<feature type="region of interest" description="Disordered" evidence="1">
    <location>
        <begin position="25"/>
        <end position="64"/>
    </location>
</feature>
<dbReference type="Proteomes" id="UP001549320">
    <property type="component" value="Unassembled WGS sequence"/>
</dbReference>
<organism evidence="3 4">
    <name type="scientific">Ottowia thiooxydans</name>
    <dbReference type="NCBI Taxonomy" id="219182"/>
    <lineage>
        <taxon>Bacteria</taxon>
        <taxon>Pseudomonadati</taxon>
        <taxon>Pseudomonadota</taxon>
        <taxon>Betaproteobacteria</taxon>
        <taxon>Burkholderiales</taxon>
        <taxon>Comamonadaceae</taxon>
        <taxon>Ottowia</taxon>
    </lineage>
</organism>
<feature type="signal peptide" evidence="2">
    <location>
        <begin position="1"/>
        <end position="23"/>
    </location>
</feature>
<dbReference type="RefSeq" id="WP_354440320.1">
    <property type="nucleotide sequence ID" value="NZ_JBEPSH010000001.1"/>
</dbReference>
<evidence type="ECO:0000256" key="1">
    <source>
        <dbReference type="SAM" id="MobiDB-lite"/>
    </source>
</evidence>
<gene>
    <name evidence="3" type="ORF">ABIE13_000173</name>
</gene>
<protein>
    <submittedName>
        <fullName evidence="3">Ni/Co efflux regulator RcnB</fullName>
    </submittedName>
</protein>
<proteinExistence type="predicted"/>
<accession>A0ABV2Q226</accession>
<comment type="caution">
    <text evidence="3">The sequence shown here is derived from an EMBL/GenBank/DDBJ whole genome shotgun (WGS) entry which is preliminary data.</text>
</comment>
<feature type="chain" id="PRO_5045493344" evidence="2">
    <location>
        <begin position="24"/>
        <end position="147"/>
    </location>
</feature>
<dbReference type="Pfam" id="PF11776">
    <property type="entry name" value="RcnB"/>
    <property type="match status" value="1"/>
</dbReference>
<evidence type="ECO:0000256" key="2">
    <source>
        <dbReference type="SAM" id="SignalP"/>
    </source>
</evidence>
<sequence>MNARGIIALTAMAFGISAGVANAQPYSQDRHGRGPHQEQSRHHSPSRDAHKHGRHAGPPRGPLYQAPVAVHVRPPVHAHRGRGAGPGRHFYRGDRLPTYYRTPHYVVSDWRGHHLSAPPRGHRWVQVGGDYVLIAIATGIIAQLVLN</sequence>
<feature type="compositionally biased region" description="Basic and acidic residues" evidence="1">
    <location>
        <begin position="28"/>
        <end position="48"/>
    </location>
</feature>